<dbReference type="GO" id="GO:0005884">
    <property type="term" value="C:actin filament"/>
    <property type="evidence" value="ECO:0007669"/>
    <property type="project" value="TreeGrafter"/>
</dbReference>
<sequence>MSVQFIEEQEIKNAIADLRNNSTATDWVLLSFESPKSQKVKLVGKGQGGVAELVQSFQDDLVGFALVRKIDKIDDSETVKFAFINFIGDKVGILQKGRISVTTGGVKTFFGAFHVDFTISDRNEISDEIVINKIQETSGSGSRVLDENGARARTTSPFRKSATFSPVSSSANKDSLRLGDEPAIREALKEFRSDNSDVNWVLFGYEGGNSNTIVLLGKGTNGTDELVANLTDEIVAYGLVRIVEKIDNSNTVKFAFINWTGENIPRMLRARLSTHSGTVKDLVSPYHVDIKCSTKSEISEEIVVKEVANFSGTANKVLEGQSNNRPAASFAKSPVTGGFKGPSAVPTSSGSSIGYDDEQAIKNAIKDVRSDSSDTNWALVGYKNDTTLTLLGSGNGGADELAQHLNSKIVAYGLVREVERFDLSDTVKFAFVKFVGEDIARMFRAKLGTHSGAIKNLFAPYHVDLDFTLQSEVNSTAIRNIITTNSGTSSRVRDN</sequence>
<dbReference type="AlphaFoldDB" id="A0A8J4PWL5"/>
<dbReference type="Proteomes" id="UP000695562">
    <property type="component" value="Unassembled WGS sequence"/>
</dbReference>
<comment type="subcellular location">
    <subcellularLocation>
        <location evidence="1">Cytoplasm</location>
        <location evidence="1">Cytoskeleton</location>
    </subcellularLocation>
</comment>
<protein>
    <recommendedName>
        <fullName evidence="6">Coactosin</fullName>
    </recommendedName>
</protein>
<dbReference type="PROSITE" id="PS51263">
    <property type="entry name" value="ADF_H"/>
    <property type="match status" value="3"/>
</dbReference>
<reference evidence="9" key="1">
    <citation type="submission" date="2020-01" db="EMBL/GenBank/DDBJ databases">
        <title>Development of genomics and gene disruption for Polysphondylium violaceum indicates a role for the polyketide synthase stlB in stalk morphogenesis.</title>
        <authorList>
            <person name="Narita B."/>
            <person name="Kawabe Y."/>
            <person name="Kin K."/>
            <person name="Saito T."/>
            <person name="Gibbs R."/>
            <person name="Kuspa A."/>
            <person name="Muzny D."/>
            <person name="Queller D."/>
            <person name="Richards S."/>
            <person name="Strassman J."/>
            <person name="Sucgang R."/>
            <person name="Worley K."/>
            <person name="Schaap P."/>
        </authorList>
    </citation>
    <scope>NUCLEOTIDE SEQUENCE</scope>
    <source>
        <strain evidence="9">QSvi11</strain>
    </source>
</reference>
<dbReference type="SUPFAM" id="SSF55753">
    <property type="entry name" value="Actin depolymerizing proteins"/>
    <property type="match status" value="3"/>
</dbReference>
<evidence type="ECO:0000256" key="4">
    <source>
        <dbReference type="ARBA" id="ARBA00023212"/>
    </source>
</evidence>
<dbReference type="InterPro" id="IPR002108">
    <property type="entry name" value="ADF-H"/>
</dbReference>
<comment type="similarity">
    <text evidence="5">Belongs to the actin-binding proteins ADF family. Coactosin subfamily.</text>
</comment>
<dbReference type="PANTHER" id="PTHR10829:SF50">
    <property type="entry name" value="ADF-H DOMAIN-CONTAINING PROTEIN"/>
    <property type="match status" value="1"/>
</dbReference>
<dbReference type="FunFam" id="3.40.20.10:FF:000018">
    <property type="entry name" value="Coactosin-like 1"/>
    <property type="match status" value="3"/>
</dbReference>
<organism evidence="9 10">
    <name type="scientific">Polysphondylium violaceum</name>
    <dbReference type="NCBI Taxonomy" id="133409"/>
    <lineage>
        <taxon>Eukaryota</taxon>
        <taxon>Amoebozoa</taxon>
        <taxon>Evosea</taxon>
        <taxon>Eumycetozoa</taxon>
        <taxon>Dictyostelia</taxon>
        <taxon>Dictyosteliales</taxon>
        <taxon>Dictyosteliaceae</taxon>
        <taxon>Polysphondylium</taxon>
    </lineage>
</organism>
<accession>A0A8J4PWL5</accession>
<keyword evidence="2" id="KW-0963">Cytoplasm</keyword>
<dbReference type="EMBL" id="AJWJ01000166">
    <property type="protein sequence ID" value="KAF2074074.1"/>
    <property type="molecule type" value="Genomic_DNA"/>
</dbReference>
<feature type="domain" description="ADF-H" evidence="8">
    <location>
        <begin position="175"/>
        <end position="308"/>
    </location>
</feature>
<dbReference type="Gene3D" id="3.40.20.10">
    <property type="entry name" value="Severin"/>
    <property type="match status" value="3"/>
</dbReference>
<dbReference type="GO" id="GO:0030427">
    <property type="term" value="C:site of polarized growth"/>
    <property type="evidence" value="ECO:0007669"/>
    <property type="project" value="TreeGrafter"/>
</dbReference>
<keyword evidence="4" id="KW-0206">Cytoskeleton</keyword>
<dbReference type="PANTHER" id="PTHR10829">
    <property type="entry name" value="CORTACTIN AND DREBRIN"/>
    <property type="match status" value="1"/>
</dbReference>
<dbReference type="SMART" id="SM00102">
    <property type="entry name" value="ADF"/>
    <property type="match status" value="3"/>
</dbReference>
<evidence type="ECO:0000259" key="8">
    <source>
        <dbReference type="PROSITE" id="PS51263"/>
    </source>
</evidence>
<dbReference type="InterPro" id="IPR029006">
    <property type="entry name" value="ADF-H/Gelsolin-like_dom_sf"/>
</dbReference>
<name>A0A8J4PWL5_9MYCE</name>
<proteinExistence type="inferred from homology"/>
<evidence type="ECO:0000256" key="6">
    <source>
        <dbReference type="ARBA" id="ARBA00069392"/>
    </source>
</evidence>
<evidence type="ECO:0000256" key="2">
    <source>
        <dbReference type="ARBA" id="ARBA00022490"/>
    </source>
</evidence>
<feature type="compositionally biased region" description="Polar residues" evidence="7">
    <location>
        <begin position="153"/>
        <end position="166"/>
    </location>
</feature>
<dbReference type="CDD" id="cd11282">
    <property type="entry name" value="ADF_coactosin_like"/>
    <property type="match status" value="3"/>
</dbReference>
<evidence type="ECO:0000313" key="9">
    <source>
        <dbReference type="EMBL" id="KAF2074074.1"/>
    </source>
</evidence>
<keyword evidence="3" id="KW-0009">Actin-binding</keyword>
<evidence type="ECO:0000313" key="10">
    <source>
        <dbReference type="Proteomes" id="UP000695562"/>
    </source>
</evidence>
<feature type="domain" description="ADF-H" evidence="8">
    <location>
        <begin position="2"/>
        <end position="135"/>
    </location>
</feature>
<evidence type="ECO:0000256" key="3">
    <source>
        <dbReference type="ARBA" id="ARBA00023203"/>
    </source>
</evidence>
<comment type="caution">
    <text evidence="9">The sequence shown here is derived from an EMBL/GenBank/DDBJ whole genome shotgun (WGS) entry which is preliminary data.</text>
</comment>
<feature type="domain" description="ADF-H" evidence="8">
    <location>
        <begin position="352"/>
        <end position="483"/>
    </location>
</feature>
<dbReference type="Pfam" id="PF00241">
    <property type="entry name" value="Cofilin_ADF"/>
    <property type="match status" value="3"/>
</dbReference>
<dbReference type="GO" id="GO:0030864">
    <property type="term" value="C:cortical actin cytoskeleton"/>
    <property type="evidence" value="ECO:0007669"/>
    <property type="project" value="TreeGrafter"/>
</dbReference>
<feature type="region of interest" description="Disordered" evidence="7">
    <location>
        <begin position="142"/>
        <end position="166"/>
    </location>
</feature>
<dbReference type="GO" id="GO:0030833">
    <property type="term" value="P:regulation of actin filament polymerization"/>
    <property type="evidence" value="ECO:0007669"/>
    <property type="project" value="TreeGrafter"/>
</dbReference>
<gene>
    <name evidence="9" type="ORF">CYY_004603</name>
</gene>
<dbReference type="GO" id="GO:0051015">
    <property type="term" value="F:actin filament binding"/>
    <property type="evidence" value="ECO:0007669"/>
    <property type="project" value="TreeGrafter"/>
</dbReference>
<evidence type="ECO:0000256" key="1">
    <source>
        <dbReference type="ARBA" id="ARBA00004245"/>
    </source>
</evidence>
<keyword evidence="10" id="KW-1185">Reference proteome</keyword>
<dbReference type="OrthoDB" id="20822at2759"/>
<evidence type="ECO:0000256" key="7">
    <source>
        <dbReference type="SAM" id="MobiDB-lite"/>
    </source>
</evidence>
<evidence type="ECO:0000256" key="5">
    <source>
        <dbReference type="ARBA" id="ARBA00038052"/>
    </source>
</evidence>